<dbReference type="GO" id="GO:0046872">
    <property type="term" value="F:metal ion binding"/>
    <property type="evidence" value="ECO:0007669"/>
    <property type="project" value="UniProtKB-KW"/>
</dbReference>
<dbReference type="Gene3D" id="1.10.760.10">
    <property type="entry name" value="Cytochrome c-like domain"/>
    <property type="match status" value="1"/>
</dbReference>
<gene>
    <name evidence="5" type="ORF">HQ497_11915</name>
</gene>
<sequence>MALTGMLGLLVFTVGCEPQSPAMALLDDPVALKRGKLIYVGSCGGYCHNAGSSDVPNLMDCTWLHGGTDQEIFNTIANGVQGTRMIGFGGKLPQGDADIWKLVAYLRSQRQC</sequence>
<feature type="domain" description="Cytochrome c" evidence="4">
    <location>
        <begin position="31"/>
        <end position="106"/>
    </location>
</feature>
<dbReference type="AlphaFoldDB" id="A0A973A9R5"/>
<name>A0A973A9R5_9GAMM</name>
<evidence type="ECO:0000256" key="3">
    <source>
        <dbReference type="ARBA" id="ARBA00023004"/>
    </source>
</evidence>
<evidence type="ECO:0000313" key="5">
    <source>
        <dbReference type="EMBL" id="NQV66058.1"/>
    </source>
</evidence>
<dbReference type="InterPro" id="IPR009056">
    <property type="entry name" value="Cyt_c-like_dom"/>
</dbReference>
<accession>A0A973A9R5</accession>
<evidence type="ECO:0000256" key="1">
    <source>
        <dbReference type="ARBA" id="ARBA00022617"/>
    </source>
</evidence>
<evidence type="ECO:0000313" key="6">
    <source>
        <dbReference type="Proteomes" id="UP000754644"/>
    </source>
</evidence>
<comment type="caution">
    <text evidence="5">The sequence shown here is derived from an EMBL/GenBank/DDBJ whole genome shotgun (WGS) entry which is preliminary data.</text>
</comment>
<reference evidence="5" key="1">
    <citation type="submission" date="2020-05" db="EMBL/GenBank/DDBJ databases">
        <title>Sulfur intermediates as new biogeochemical hubs in an aquatic model microbial ecosystem.</title>
        <authorList>
            <person name="Vigneron A."/>
        </authorList>
    </citation>
    <scope>NUCLEOTIDE SEQUENCE</scope>
    <source>
        <strain evidence="5">Bin.250</strain>
    </source>
</reference>
<dbReference type="SUPFAM" id="SSF46626">
    <property type="entry name" value="Cytochrome c"/>
    <property type="match status" value="1"/>
</dbReference>
<keyword evidence="3" id="KW-0408">Iron</keyword>
<organism evidence="5 6">
    <name type="scientific">SAR86 cluster bacterium</name>
    <dbReference type="NCBI Taxonomy" id="2030880"/>
    <lineage>
        <taxon>Bacteria</taxon>
        <taxon>Pseudomonadati</taxon>
        <taxon>Pseudomonadota</taxon>
        <taxon>Gammaproteobacteria</taxon>
        <taxon>SAR86 cluster</taxon>
    </lineage>
</organism>
<dbReference type="Pfam" id="PF13442">
    <property type="entry name" value="Cytochrome_CBB3"/>
    <property type="match status" value="1"/>
</dbReference>
<evidence type="ECO:0000256" key="2">
    <source>
        <dbReference type="ARBA" id="ARBA00022723"/>
    </source>
</evidence>
<dbReference type="GO" id="GO:0009055">
    <property type="term" value="F:electron transfer activity"/>
    <property type="evidence" value="ECO:0007669"/>
    <property type="project" value="InterPro"/>
</dbReference>
<evidence type="ECO:0000259" key="4">
    <source>
        <dbReference type="Pfam" id="PF13442"/>
    </source>
</evidence>
<keyword evidence="1" id="KW-0349">Heme</keyword>
<proteinExistence type="predicted"/>
<keyword evidence="2" id="KW-0479">Metal-binding</keyword>
<protein>
    <submittedName>
        <fullName evidence="5">C-type cytochrome</fullName>
    </submittedName>
</protein>
<dbReference type="GO" id="GO:0020037">
    <property type="term" value="F:heme binding"/>
    <property type="evidence" value="ECO:0007669"/>
    <property type="project" value="InterPro"/>
</dbReference>
<dbReference type="InterPro" id="IPR036909">
    <property type="entry name" value="Cyt_c-like_dom_sf"/>
</dbReference>
<dbReference type="EMBL" id="JABMOJ010000450">
    <property type="protein sequence ID" value="NQV66058.1"/>
    <property type="molecule type" value="Genomic_DNA"/>
</dbReference>
<dbReference type="Proteomes" id="UP000754644">
    <property type="component" value="Unassembled WGS sequence"/>
</dbReference>